<evidence type="ECO:0000313" key="9">
    <source>
        <dbReference type="EMBL" id="NEZ47715.1"/>
    </source>
</evidence>
<dbReference type="PROSITE" id="PS50893">
    <property type="entry name" value="ABC_TRANSPORTER_2"/>
    <property type="match status" value="1"/>
</dbReference>
<dbReference type="SMART" id="SM00382">
    <property type="entry name" value="AAA"/>
    <property type="match status" value="1"/>
</dbReference>
<dbReference type="InterPro" id="IPR027417">
    <property type="entry name" value="P-loop_NTPase"/>
</dbReference>
<dbReference type="InterPro" id="IPR050388">
    <property type="entry name" value="ABC_Ni/Peptide_Import"/>
</dbReference>
<dbReference type="InterPro" id="IPR013563">
    <property type="entry name" value="Oligopep_ABC_C"/>
</dbReference>
<evidence type="ECO:0000256" key="4">
    <source>
        <dbReference type="ARBA" id="ARBA00022475"/>
    </source>
</evidence>
<dbReference type="InterPro" id="IPR003439">
    <property type="entry name" value="ABC_transporter-like_ATP-bd"/>
</dbReference>
<proteinExistence type="inferred from homology"/>
<comment type="caution">
    <text evidence="9">The sequence shown here is derived from an EMBL/GenBank/DDBJ whole genome shotgun (WGS) entry which is preliminary data.</text>
</comment>
<dbReference type="RefSeq" id="WP_163249620.1">
    <property type="nucleotide sequence ID" value="NZ_SXDP01000011.1"/>
</dbReference>
<evidence type="ECO:0000256" key="1">
    <source>
        <dbReference type="ARBA" id="ARBA00004202"/>
    </source>
</evidence>
<keyword evidence="4" id="KW-1003">Cell membrane</keyword>
<dbReference type="Proteomes" id="UP000473885">
    <property type="component" value="Unassembled WGS sequence"/>
</dbReference>
<keyword evidence="5" id="KW-0547">Nucleotide-binding</keyword>
<dbReference type="SUPFAM" id="SSF52540">
    <property type="entry name" value="P-loop containing nucleoside triphosphate hydrolases"/>
    <property type="match status" value="1"/>
</dbReference>
<dbReference type="Pfam" id="PF08352">
    <property type="entry name" value="oligo_HPY"/>
    <property type="match status" value="1"/>
</dbReference>
<dbReference type="GO" id="GO:0005524">
    <property type="term" value="F:ATP binding"/>
    <property type="evidence" value="ECO:0007669"/>
    <property type="project" value="UniProtKB-KW"/>
</dbReference>
<dbReference type="NCBIfam" id="TIGR01727">
    <property type="entry name" value="oligo_HPY"/>
    <property type="match status" value="1"/>
</dbReference>
<dbReference type="PROSITE" id="PS00211">
    <property type="entry name" value="ABC_TRANSPORTER_1"/>
    <property type="match status" value="1"/>
</dbReference>
<dbReference type="GO" id="GO:0005886">
    <property type="term" value="C:plasma membrane"/>
    <property type="evidence" value="ECO:0007669"/>
    <property type="project" value="UniProtKB-SubCell"/>
</dbReference>
<comment type="subcellular location">
    <subcellularLocation>
        <location evidence="1">Cell membrane</location>
        <topology evidence="1">Peripheral membrane protein</topology>
    </subcellularLocation>
</comment>
<dbReference type="GO" id="GO:0015833">
    <property type="term" value="P:peptide transport"/>
    <property type="evidence" value="ECO:0007669"/>
    <property type="project" value="InterPro"/>
</dbReference>
<evidence type="ECO:0000256" key="2">
    <source>
        <dbReference type="ARBA" id="ARBA00005417"/>
    </source>
</evidence>
<feature type="domain" description="ABC transporter" evidence="8">
    <location>
        <begin position="6"/>
        <end position="258"/>
    </location>
</feature>
<dbReference type="Gene3D" id="3.40.50.300">
    <property type="entry name" value="P-loop containing nucleotide triphosphate hydrolases"/>
    <property type="match status" value="1"/>
</dbReference>
<dbReference type="PANTHER" id="PTHR43297:SF2">
    <property type="entry name" value="DIPEPTIDE TRANSPORT ATP-BINDING PROTEIN DPPD"/>
    <property type="match status" value="1"/>
</dbReference>
<sequence length="340" mass="38271">MDEKILEVKNLKVSYHTYAGEVQSVRGIDFYLNKGETLAIVGESGCGKTVTAKSIMRLIQEPPGEIKKDSEIIFNKRNILDMNEDELRNLRGSDISMIFQDPMTSLNPTMKVGKQIAESLIIHRGMNKIEAFHEAINILKLVNIPNAEKRANQYPHEFSGGMRQRAMIAIALSCNPKVLIADEPTTALDVTIQAQIMDLIRELQVKLNTAVIMITHDLGVVADVAHRIQVMYAGKIIERGTTDEIFYKPKHPYTWALLQSVPRLDTEHKGELYSLEGTPPDLIKPPIGCPFASRCENCMKICKERMPEITKITDTHEVSCWLIHSLAPKVNNPIEDRGEE</sequence>
<organism evidence="9 10">
    <name type="scientific">Clostridium niameyense</name>
    <dbReference type="NCBI Taxonomy" id="1622073"/>
    <lineage>
        <taxon>Bacteria</taxon>
        <taxon>Bacillati</taxon>
        <taxon>Bacillota</taxon>
        <taxon>Clostridia</taxon>
        <taxon>Eubacteriales</taxon>
        <taxon>Clostridiaceae</taxon>
        <taxon>Clostridium</taxon>
    </lineage>
</organism>
<evidence type="ECO:0000256" key="3">
    <source>
        <dbReference type="ARBA" id="ARBA00022448"/>
    </source>
</evidence>
<dbReference type="PANTHER" id="PTHR43297">
    <property type="entry name" value="OLIGOPEPTIDE TRANSPORT ATP-BINDING PROTEIN APPD"/>
    <property type="match status" value="1"/>
</dbReference>
<keyword evidence="3" id="KW-0813">Transport</keyword>
<dbReference type="InterPro" id="IPR017871">
    <property type="entry name" value="ABC_transporter-like_CS"/>
</dbReference>
<dbReference type="Pfam" id="PF00005">
    <property type="entry name" value="ABC_tran"/>
    <property type="match status" value="1"/>
</dbReference>
<keyword evidence="7" id="KW-0472">Membrane</keyword>
<dbReference type="CDD" id="cd03257">
    <property type="entry name" value="ABC_NikE_OppD_transporters"/>
    <property type="match status" value="1"/>
</dbReference>
<dbReference type="EMBL" id="SXDP01000011">
    <property type="protein sequence ID" value="NEZ47715.1"/>
    <property type="molecule type" value="Genomic_DNA"/>
</dbReference>
<keyword evidence="10" id="KW-1185">Reference proteome</keyword>
<dbReference type="InterPro" id="IPR003593">
    <property type="entry name" value="AAA+_ATPase"/>
</dbReference>
<accession>A0A6M0RBM9</accession>
<evidence type="ECO:0000313" key="10">
    <source>
        <dbReference type="Proteomes" id="UP000473885"/>
    </source>
</evidence>
<comment type="similarity">
    <text evidence="2">Belongs to the ABC transporter superfamily.</text>
</comment>
<name>A0A6M0RBM9_9CLOT</name>
<reference evidence="9 10" key="1">
    <citation type="submission" date="2019-04" db="EMBL/GenBank/DDBJ databases">
        <title>Genome sequencing of Clostridium botulinum Groups I-IV and Clostridium butyricum.</title>
        <authorList>
            <person name="Brunt J."/>
            <person name="Van Vliet A.H.M."/>
            <person name="Stringer S.C."/>
            <person name="Carter A.T."/>
            <person name="Peck M.W."/>
        </authorList>
    </citation>
    <scope>NUCLEOTIDE SEQUENCE [LARGE SCALE GENOMIC DNA]</scope>
    <source>
        <strain evidence="9 10">IFR 18/094</strain>
    </source>
</reference>
<dbReference type="AlphaFoldDB" id="A0A6M0RBM9"/>
<evidence type="ECO:0000256" key="7">
    <source>
        <dbReference type="ARBA" id="ARBA00023136"/>
    </source>
</evidence>
<evidence type="ECO:0000256" key="5">
    <source>
        <dbReference type="ARBA" id="ARBA00022741"/>
    </source>
</evidence>
<protein>
    <submittedName>
        <fullName evidence="9">ABC transporter ATP-binding protein</fullName>
    </submittedName>
</protein>
<dbReference type="FunFam" id="3.40.50.300:FF:000016">
    <property type="entry name" value="Oligopeptide ABC transporter ATP-binding component"/>
    <property type="match status" value="1"/>
</dbReference>
<evidence type="ECO:0000259" key="8">
    <source>
        <dbReference type="PROSITE" id="PS50893"/>
    </source>
</evidence>
<gene>
    <name evidence="9" type="ORF">FDF74_11020</name>
</gene>
<dbReference type="GO" id="GO:0016887">
    <property type="term" value="F:ATP hydrolysis activity"/>
    <property type="evidence" value="ECO:0007669"/>
    <property type="project" value="InterPro"/>
</dbReference>
<evidence type="ECO:0000256" key="6">
    <source>
        <dbReference type="ARBA" id="ARBA00022840"/>
    </source>
</evidence>
<keyword evidence="6 9" id="KW-0067">ATP-binding</keyword>